<feature type="binding site" description="in other chain" evidence="13">
    <location>
        <position position="302"/>
    </location>
    <ligand>
        <name>K(+)</name>
        <dbReference type="ChEBI" id="CHEBI:29103"/>
        <note>ligand shared between two tetrameric partners</note>
    </ligand>
</feature>
<reference evidence="16 17" key="1">
    <citation type="submission" date="2015-11" db="EMBL/GenBank/DDBJ databases">
        <title>Genomic analysis of 38 Legionella species identifies large and diverse effector repertoires.</title>
        <authorList>
            <person name="Burstein D."/>
            <person name="Amaro F."/>
            <person name="Zusman T."/>
            <person name="Lifshitz Z."/>
            <person name="Cohen O."/>
            <person name="Gilbert J.A."/>
            <person name="Pupko T."/>
            <person name="Shuman H.A."/>
            <person name="Segal G."/>
        </authorList>
    </citation>
    <scope>NUCLEOTIDE SEQUENCE [LARGE SCALE GENOMIC DNA]</scope>
    <source>
        <strain evidence="16 17">ATCC 49504</strain>
    </source>
</reference>
<proteinExistence type="inferred from homology"/>
<dbReference type="PANTHER" id="PTHR11911:SF111">
    <property type="entry name" value="INOSINE-5'-MONOPHOSPHATE DEHYDROGENASE"/>
    <property type="match status" value="1"/>
</dbReference>
<dbReference type="PANTHER" id="PTHR11911">
    <property type="entry name" value="INOSINE-5-MONOPHOSPHATE DEHYDROGENASE RELATED"/>
    <property type="match status" value="1"/>
</dbReference>
<dbReference type="GO" id="GO:0003938">
    <property type="term" value="F:IMP dehydrogenase activity"/>
    <property type="evidence" value="ECO:0007669"/>
    <property type="project" value="UniProtKB-UniRule"/>
</dbReference>
<comment type="similarity">
    <text evidence="2 13 14">Belongs to the IMPDH/GMPR family.</text>
</comment>
<keyword evidence="7 13" id="KW-0658">Purine biosynthesis</keyword>
<dbReference type="SMART" id="SM00116">
    <property type="entry name" value="CBS"/>
    <property type="match status" value="2"/>
</dbReference>
<keyword evidence="9 13" id="KW-0560">Oxidoreductase</keyword>
<evidence type="ECO:0000256" key="4">
    <source>
        <dbReference type="ARBA" id="ARBA00022723"/>
    </source>
</evidence>
<feature type="binding site" evidence="13">
    <location>
        <position position="418"/>
    </location>
    <ligand>
        <name>IMP</name>
        <dbReference type="ChEBI" id="CHEBI:58053"/>
    </ligand>
</feature>
<dbReference type="OrthoDB" id="9805398at2"/>
<comment type="catalytic activity">
    <reaction evidence="12 13 15">
        <text>IMP + NAD(+) + H2O = XMP + NADH + H(+)</text>
        <dbReference type="Rhea" id="RHEA:11708"/>
        <dbReference type="ChEBI" id="CHEBI:15377"/>
        <dbReference type="ChEBI" id="CHEBI:15378"/>
        <dbReference type="ChEBI" id="CHEBI:57464"/>
        <dbReference type="ChEBI" id="CHEBI:57540"/>
        <dbReference type="ChEBI" id="CHEBI:57945"/>
        <dbReference type="ChEBI" id="CHEBI:58053"/>
        <dbReference type="EC" id="1.1.1.205"/>
    </reaction>
</comment>
<dbReference type="GO" id="GO:0006177">
    <property type="term" value="P:GMP biosynthetic process"/>
    <property type="evidence" value="ECO:0007669"/>
    <property type="project" value="UniProtKB-UniRule"/>
</dbReference>
<feature type="active site" description="Proton acceptor" evidence="13">
    <location>
        <position position="403"/>
    </location>
</feature>
<dbReference type="PATRIC" id="fig|45065.4.peg.1134"/>
<organism evidence="16 17">
    <name type="scientific">Legionella geestiana</name>
    <dbReference type="NCBI Taxonomy" id="45065"/>
    <lineage>
        <taxon>Bacteria</taxon>
        <taxon>Pseudomonadati</taxon>
        <taxon>Pseudomonadota</taxon>
        <taxon>Gammaproteobacteria</taxon>
        <taxon>Legionellales</taxon>
        <taxon>Legionellaceae</taxon>
        <taxon>Legionella</taxon>
    </lineage>
</organism>
<accession>A0A0W0TWP7</accession>
<feature type="binding site" evidence="13">
    <location>
        <begin position="338"/>
        <end position="340"/>
    </location>
    <ligand>
        <name>IMP</name>
        <dbReference type="ChEBI" id="CHEBI:58053"/>
    </ligand>
</feature>
<feature type="binding site" evidence="13">
    <location>
        <position position="303"/>
    </location>
    <ligand>
        <name>IMP</name>
        <dbReference type="ChEBI" id="CHEBI:58053"/>
    </ligand>
</feature>
<dbReference type="GO" id="GO:0006183">
    <property type="term" value="P:GTP biosynthetic process"/>
    <property type="evidence" value="ECO:0007669"/>
    <property type="project" value="TreeGrafter"/>
</dbReference>
<comment type="activity regulation">
    <text evidence="13">Mycophenolic acid (MPA) is a non-competitive inhibitor that prevents formation of the closed enzyme conformation by binding to the same site as the amobile flap. In contrast, mizoribine monophosphate (MZP) is a competitive inhibitor that induces the closed conformation. MPA is a potent inhibitor of mammalian IMPDHs but a poor inhibitor of the bacterial enzymes. MZP is a more potent inhibitor of bacterial IMPDH.</text>
</comment>
<dbReference type="InterPro" id="IPR046342">
    <property type="entry name" value="CBS_dom_sf"/>
</dbReference>
<feature type="binding site" description="in other chain" evidence="13">
    <location>
        <position position="305"/>
    </location>
    <ligand>
        <name>K(+)</name>
        <dbReference type="ChEBI" id="CHEBI:29103"/>
        <note>ligand shared between two tetrameric partners</note>
    </ligand>
</feature>
<evidence type="ECO:0000256" key="11">
    <source>
        <dbReference type="ARBA" id="ARBA00023122"/>
    </source>
</evidence>
<evidence type="ECO:0000256" key="15">
    <source>
        <dbReference type="RuleBase" id="RU003928"/>
    </source>
</evidence>
<feature type="binding site" evidence="13">
    <location>
        <begin position="385"/>
        <end position="389"/>
    </location>
    <ligand>
        <name>IMP</name>
        <dbReference type="ChEBI" id="CHEBI:58053"/>
    </ligand>
</feature>
<dbReference type="SUPFAM" id="SSF54631">
    <property type="entry name" value="CBS-domain pair"/>
    <property type="match status" value="1"/>
</dbReference>
<feature type="binding site" evidence="13">
    <location>
        <position position="473"/>
    </location>
    <ligand>
        <name>K(+)</name>
        <dbReference type="ChEBI" id="CHEBI:29103"/>
        <note>ligand shared between two tetrameric partners</note>
    </ligand>
</feature>
<dbReference type="CDD" id="cd04601">
    <property type="entry name" value="CBS_pair_IMPDH"/>
    <property type="match status" value="1"/>
</dbReference>
<dbReference type="AlphaFoldDB" id="A0A0W0TWP7"/>
<evidence type="ECO:0000256" key="9">
    <source>
        <dbReference type="ARBA" id="ARBA00023002"/>
    </source>
</evidence>
<evidence type="ECO:0000313" key="16">
    <source>
        <dbReference type="EMBL" id="KTD00147.1"/>
    </source>
</evidence>
<evidence type="ECO:0000256" key="8">
    <source>
        <dbReference type="ARBA" id="ARBA00022958"/>
    </source>
</evidence>
<dbReference type="Gene3D" id="3.20.20.70">
    <property type="entry name" value="Aldolase class I"/>
    <property type="match status" value="1"/>
</dbReference>
<comment type="caution">
    <text evidence="16">The sequence shown here is derived from an EMBL/GenBank/DDBJ whole genome shotgun (WGS) entry which is preliminary data.</text>
</comment>
<evidence type="ECO:0000256" key="13">
    <source>
        <dbReference type="HAMAP-Rule" id="MF_01964"/>
    </source>
</evidence>
<feature type="binding site" evidence="13">
    <location>
        <begin position="298"/>
        <end position="300"/>
    </location>
    <ligand>
        <name>NAD(+)</name>
        <dbReference type="ChEBI" id="CHEBI:57540"/>
    </ligand>
</feature>
<feature type="binding site" evidence="13">
    <location>
        <position position="474"/>
    </location>
    <ligand>
        <name>K(+)</name>
        <dbReference type="ChEBI" id="CHEBI:29103"/>
        <note>ligand shared between two tetrameric partners</note>
    </ligand>
</feature>
<evidence type="ECO:0000256" key="10">
    <source>
        <dbReference type="ARBA" id="ARBA00023027"/>
    </source>
</evidence>
<keyword evidence="6 13" id="KW-0332">GMP biosynthesis</keyword>
<dbReference type="FunFam" id="3.20.20.70:FF:000003">
    <property type="entry name" value="GMP reductase"/>
    <property type="match status" value="1"/>
</dbReference>
<dbReference type="SUPFAM" id="SSF51412">
    <property type="entry name" value="Inosine monophosphate dehydrogenase (IMPDH)"/>
    <property type="match status" value="1"/>
</dbReference>
<dbReference type="InterPro" id="IPR015875">
    <property type="entry name" value="IMP_DH/GMP_Rdtase_CS"/>
</dbReference>
<evidence type="ECO:0000256" key="1">
    <source>
        <dbReference type="ARBA" id="ARBA00001958"/>
    </source>
</evidence>
<evidence type="ECO:0000256" key="5">
    <source>
        <dbReference type="ARBA" id="ARBA00022737"/>
    </source>
</evidence>
<dbReference type="GO" id="GO:0000166">
    <property type="term" value="F:nucleotide binding"/>
    <property type="evidence" value="ECO:0007669"/>
    <property type="project" value="UniProtKB-UniRule"/>
</dbReference>
<dbReference type="Proteomes" id="UP000054785">
    <property type="component" value="Unassembled WGS sequence"/>
</dbReference>
<dbReference type="Pfam" id="PF00478">
    <property type="entry name" value="IMPDH"/>
    <property type="match status" value="1"/>
</dbReference>
<feature type="binding site" description="in other chain" evidence="13">
    <location>
        <position position="300"/>
    </location>
    <ligand>
        <name>K(+)</name>
        <dbReference type="ChEBI" id="CHEBI:29103"/>
        <note>ligand shared between two tetrameric partners</note>
    </ligand>
</feature>
<dbReference type="HAMAP" id="MF_01964">
    <property type="entry name" value="IMPDH"/>
    <property type="match status" value="1"/>
</dbReference>
<comment type="caution">
    <text evidence="13">Lacks conserved residue(s) required for the propagation of feature annotation.</text>
</comment>
<keyword evidence="4 13" id="KW-0479">Metal-binding</keyword>
<dbReference type="STRING" id="45065.Lgee_1059"/>
<dbReference type="EC" id="1.1.1.205" evidence="13 15"/>
<sequence>MPLSVSQQALTFDDVLLLPAYSTVLPRDVSLRTRLTRNIELSMPLVSAAMDTVTEARLAIAMAQEGGIGILHKNMSISAQAEEVRKVKRFESGMVKDPVTVAPDITVQALLDIMTRHQFSGVPVVEGDYLVGIVTSRDIRFETNLSLPVSAVMTPRERLVTVREGAGREEIRSLLHKNRIEKLLVVNEAFHLRGLITVKDIQKAKENPYACKDSSEQLRVGAAVGVGEGTDERVAALIEAGVDVLVVDTAHGHSQGVLNRVQWIKQHFPNVEVIGGNIATAAAARDLVKAGADAVKVGIGPGSICTTRIVTGVGVPQMSAIANVAEGLKGLDIPLIADGGIRFSGDVCKALAAGAHTVMLGGMFAGTEESPGEIELYQGRTYKGYRGMGSIGAMSQAQGSSDRYFQDASQGAEKLVPEGIEGRVPYKGPVQTIIHQMLGGLRSCMGYTGCETIAALHERAEFVQVTNAGMRESHVHDVSITKQAPNYQVDVKSE</sequence>
<evidence type="ECO:0000256" key="7">
    <source>
        <dbReference type="ARBA" id="ARBA00022755"/>
    </source>
</evidence>
<name>A0A0W0TWP7_9GAMM</name>
<keyword evidence="5" id="KW-0677">Repeat</keyword>
<dbReference type="InterPro" id="IPR013785">
    <property type="entry name" value="Aldolase_TIM"/>
</dbReference>
<evidence type="ECO:0000256" key="12">
    <source>
        <dbReference type="ARBA" id="ARBA00048028"/>
    </source>
</evidence>
<feature type="binding site" evidence="13">
    <location>
        <begin position="361"/>
        <end position="362"/>
    </location>
    <ligand>
        <name>IMP</name>
        <dbReference type="ChEBI" id="CHEBI:58053"/>
    </ligand>
</feature>
<keyword evidence="8 13" id="KW-0630">Potassium</keyword>
<comment type="pathway">
    <text evidence="13 15">Purine metabolism; XMP biosynthesis via de novo pathway; XMP from IMP: step 1/1.</text>
</comment>
<dbReference type="PROSITE" id="PS00487">
    <property type="entry name" value="IMP_DH_GMP_RED"/>
    <property type="match status" value="1"/>
</dbReference>
<keyword evidence="11" id="KW-0129">CBS domain</keyword>
<dbReference type="NCBIfam" id="TIGR01302">
    <property type="entry name" value="IMP_dehydrog"/>
    <property type="match status" value="1"/>
</dbReference>
<evidence type="ECO:0000313" key="17">
    <source>
        <dbReference type="Proteomes" id="UP000054785"/>
    </source>
</evidence>
<dbReference type="UniPathway" id="UPA00601">
    <property type="reaction ID" value="UER00295"/>
</dbReference>
<feature type="binding site" evidence="13">
    <location>
        <position position="248"/>
    </location>
    <ligand>
        <name>NAD(+)</name>
        <dbReference type="ChEBI" id="CHEBI:57540"/>
    </ligand>
</feature>
<dbReference type="PIRSF" id="PIRSF000130">
    <property type="entry name" value="IMPDH"/>
    <property type="match status" value="1"/>
</dbReference>
<dbReference type="InterPro" id="IPR005990">
    <property type="entry name" value="IMP_DH"/>
</dbReference>
<dbReference type="EMBL" id="LNYC01000037">
    <property type="protein sequence ID" value="KTD00147.1"/>
    <property type="molecule type" value="Genomic_DNA"/>
</dbReference>
<dbReference type="PROSITE" id="PS51371">
    <property type="entry name" value="CBS"/>
    <property type="match status" value="2"/>
</dbReference>
<dbReference type="CDD" id="cd00381">
    <property type="entry name" value="IMPDH"/>
    <property type="match status" value="1"/>
</dbReference>
<evidence type="ECO:0000256" key="2">
    <source>
        <dbReference type="ARBA" id="ARBA00005502"/>
    </source>
</evidence>
<dbReference type="Pfam" id="PF00571">
    <property type="entry name" value="CBS"/>
    <property type="match status" value="2"/>
</dbReference>
<evidence type="ECO:0000256" key="14">
    <source>
        <dbReference type="RuleBase" id="RU003927"/>
    </source>
</evidence>
<dbReference type="InterPro" id="IPR001093">
    <property type="entry name" value="IMP_DH_GMPRt"/>
</dbReference>
<dbReference type="GO" id="GO:0046872">
    <property type="term" value="F:metal ion binding"/>
    <property type="evidence" value="ECO:0007669"/>
    <property type="project" value="UniProtKB-UniRule"/>
</dbReference>
<keyword evidence="10 13" id="KW-0520">NAD</keyword>
<dbReference type="InterPro" id="IPR000644">
    <property type="entry name" value="CBS_dom"/>
</dbReference>
<protein>
    <recommendedName>
        <fullName evidence="13 15">Inosine-5'-monophosphate dehydrogenase</fullName>
        <shortName evidence="13">IMP dehydrogenase</shortName>
        <shortName evidence="13">IMPD</shortName>
        <shortName evidence="13">IMPDH</shortName>
        <ecNumber evidence="13 15">1.1.1.205</ecNumber>
    </recommendedName>
</protein>
<keyword evidence="17" id="KW-1185">Reference proteome</keyword>
<feature type="binding site" evidence="13">
    <location>
        <position position="472"/>
    </location>
    <ligand>
        <name>K(+)</name>
        <dbReference type="ChEBI" id="CHEBI:29103"/>
        <note>ligand shared between two tetrameric partners</note>
    </ligand>
</feature>
<comment type="cofactor">
    <cofactor evidence="1 13">
        <name>K(+)</name>
        <dbReference type="ChEBI" id="CHEBI:29103"/>
    </cofactor>
</comment>
<evidence type="ECO:0000256" key="3">
    <source>
        <dbReference type="ARBA" id="ARBA00011881"/>
    </source>
</evidence>
<dbReference type="RefSeq" id="WP_028386935.1">
    <property type="nucleotide sequence ID" value="NZ_CAAAHN010000001.1"/>
</dbReference>
<gene>
    <name evidence="13 16" type="primary">guaB</name>
    <name evidence="16" type="ORF">Lgee_1059</name>
</gene>
<evidence type="ECO:0000256" key="6">
    <source>
        <dbReference type="ARBA" id="ARBA00022749"/>
    </source>
</evidence>
<comment type="subunit">
    <text evidence="3 13">Homotetramer.</text>
</comment>
<dbReference type="SMART" id="SM01240">
    <property type="entry name" value="IMPDH"/>
    <property type="match status" value="1"/>
</dbReference>
<feature type="active site" description="Thioimidate intermediate" evidence="13">
    <location>
        <position position="305"/>
    </location>
</feature>
<comment type="function">
    <text evidence="13">Catalyzes the conversion of inosine 5'-phosphate (IMP) to xanthosine 5'-phosphate (XMP), the first committed and rate-limiting step in the de novo synthesis of guanine nucleotides, and therefore plays an important role in the regulation of cell growth.</text>
</comment>